<keyword evidence="5 6" id="KW-0479">Metal-binding</keyword>
<dbReference type="InterPro" id="IPR029064">
    <property type="entry name" value="Ribosomal_eL30-like_sf"/>
</dbReference>
<dbReference type="SUPFAM" id="SSF53137">
    <property type="entry name" value="Translational machinery components"/>
    <property type="match status" value="1"/>
</dbReference>
<dbReference type="RefSeq" id="XP_067803456.1">
    <property type="nucleotide sequence ID" value="XM_067946892.1"/>
</dbReference>
<dbReference type="InterPro" id="IPR058547">
    <property type="entry name" value="Pelota_N"/>
</dbReference>
<evidence type="ECO:0000256" key="3">
    <source>
        <dbReference type="ARBA" id="ARBA00009504"/>
    </source>
</evidence>
<name>A0AAD9UP77_9APIC</name>
<dbReference type="Pfam" id="PF26356">
    <property type="entry name" value="Pelota_N"/>
    <property type="match status" value="1"/>
</dbReference>
<dbReference type="InterPro" id="IPR005142">
    <property type="entry name" value="eRF1_3"/>
</dbReference>
<comment type="caution">
    <text evidence="8">The sequence shown here is derived from an EMBL/GenBank/DDBJ whole genome shotgun (WGS) entry which is preliminary data.</text>
</comment>
<evidence type="ECO:0000256" key="5">
    <source>
        <dbReference type="ARBA" id="ARBA00022723"/>
    </source>
</evidence>
<dbReference type="InterPro" id="IPR005140">
    <property type="entry name" value="eRF1_Pelota-like_N"/>
</dbReference>
<dbReference type="InterPro" id="IPR005141">
    <property type="entry name" value="eRF1_2"/>
</dbReference>
<dbReference type="NCBIfam" id="TIGR00111">
    <property type="entry name" value="pelota"/>
    <property type="match status" value="1"/>
</dbReference>
<evidence type="ECO:0000256" key="1">
    <source>
        <dbReference type="ARBA" id="ARBA00001968"/>
    </source>
</evidence>
<dbReference type="GO" id="GO:0071025">
    <property type="term" value="P:RNA surveillance"/>
    <property type="evidence" value="ECO:0007669"/>
    <property type="project" value="InterPro"/>
</dbReference>
<protein>
    <recommendedName>
        <fullName evidence="6">Protein pelota homolog</fullName>
    </recommendedName>
</protein>
<feature type="domain" description="eRF1/Pelota-like N-terminal" evidence="7">
    <location>
        <begin position="1"/>
        <end position="131"/>
    </location>
</feature>
<dbReference type="Gene3D" id="3.30.420.60">
    <property type="entry name" value="eRF1 domain 2"/>
    <property type="match status" value="1"/>
</dbReference>
<dbReference type="SUPFAM" id="SSF55315">
    <property type="entry name" value="L30e-like"/>
    <property type="match status" value="1"/>
</dbReference>
<dbReference type="SMART" id="SM01194">
    <property type="entry name" value="eRF1_1"/>
    <property type="match status" value="1"/>
</dbReference>
<dbReference type="Gene3D" id="2.30.30.870">
    <property type="entry name" value="Pelota, domain A"/>
    <property type="match status" value="1"/>
</dbReference>
<sequence>MLVLKRSSPNGKGIELKLKIEHADDIWCLYNILTKGDRIESFTSRKVKIENSAGVVVKQEIKKFNLKIEIEKITYISSYDDLEINGRNISPNEYVKIGQYHTLDIRPNSVVTISKNEWDYFCQEKLNESTNIKNHAEQAFLIMDIGSAKLYMILRYITKEVFSLTVNIPKRKAFNNKITPAEKATQSFFIKVLDKVAASINFEVAQSIIVAGPGFTRDDFIKFIVDKSLTLNHIEVHKNISKFISCASTFSDKCAINEVLSDPVLSKKIGAIHFLQHDKALESLRKRFQDNNDTVALGLEKVFEASDAGAIETLLLTNNVIREADSNKRKHIQTLVDHTKRQGGQVYFLSDCHHASEFVKHLSGVVGLLRFTLDQVE</sequence>
<comment type="function">
    <text evidence="6">Component of the Pelota-HBS1L complex, a complex that recognizes stalled ribosomes and triggers the No-Go Decay (NGD) pathway. In the Pelota-HBS1L complex, pelo recognizes ribosomes stalled at the 3' end of an mRNA and engages stalled ribosomes by destabilizing mRNA in the mRNA channel.</text>
</comment>
<dbReference type="GO" id="GO:0070651">
    <property type="term" value="P:nonfunctional rRNA decay"/>
    <property type="evidence" value="ECO:0007669"/>
    <property type="project" value="TreeGrafter"/>
</dbReference>
<dbReference type="Gene3D" id="3.30.1330.30">
    <property type="match status" value="1"/>
</dbReference>
<evidence type="ECO:0000256" key="2">
    <source>
        <dbReference type="ARBA" id="ARBA00004496"/>
    </source>
</evidence>
<organism evidence="8 9">
    <name type="scientific">Babesia duncani</name>
    <dbReference type="NCBI Taxonomy" id="323732"/>
    <lineage>
        <taxon>Eukaryota</taxon>
        <taxon>Sar</taxon>
        <taxon>Alveolata</taxon>
        <taxon>Apicomplexa</taxon>
        <taxon>Aconoidasida</taxon>
        <taxon>Piroplasmida</taxon>
        <taxon>Babesiidae</taxon>
        <taxon>Babesia</taxon>
    </lineage>
</organism>
<comment type="cofactor">
    <cofactor evidence="1 6">
        <name>a divalent metal cation</name>
        <dbReference type="ChEBI" id="CHEBI:60240"/>
    </cofactor>
</comment>
<dbReference type="Pfam" id="PF03464">
    <property type="entry name" value="eRF1_2"/>
    <property type="match status" value="1"/>
</dbReference>
<dbReference type="AlphaFoldDB" id="A0AAD9UP77"/>
<evidence type="ECO:0000313" key="9">
    <source>
        <dbReference type="Proteomes" id="UP001214638"/>
    </source>
</evidence>
<comment type="subcellular location">
    <subcellularLocation>
        <location evidence="2 6">Cytoplasm</location>
    </subcellularLocation>
</comment>
<dbReference type="GO" id="GO:0070966">
    <property type="term" value="P:nuclear-transcribed mRNA catabolic process, no-go decay"/>
    <property type="evidence" value="ECO:0007669"/>
    <property type="project" value="InterPro"/>
</dbReference>
<keyword evidence="4 6" id="KW-0963">Cytoplasm</keyword>
<dbReference type="GO" id="GO:0046872">
    <property type="term" value="F:metal ion binding"/>
    <property type="evidence" value="ECO:0007669"/>
    <property type="project" value="UniProtKB-KW"/>
</dbReference>
<dbReference type="GO" id="GO:0032790">
    <property type="term" value="P:ribosome disassembly"/>
    <property type="evidence" value="ECO:0007669"/>
    <property type="project" value="TreeGrafter"/>
</dbReference>
<evidence type="ECO:0000256" key="6">
    <source>
        <dbReference type="RuleBase" id="RU362019"/>
    </source>
</evidence>
<dbReference type="InterPro" id="IPR038069">
    <property type="entry name" value="Pelota/DOM34_N"/>
</dbReference>
<dbReference type="PANTHER" id="PTHR10853:SF0">
    <property type="entry name" value="PROTEIN PELOTA HOMOLOG"/>
    <property type="match status" value="1"/>
</dbReference>
<dbReference type="GO" id="GO:0070481">
    <property type="term" value="P:nuclear-transcribed mRNA catabolic process, non-stop decay"/>
    <property type="evidence" value="ECO:0007669"/>
    <property type="project" value="InterPro"/>
</dbReference>
<comment type="similarity">
    <text evidence="3 6">Belongs to the eukaryotic release factor 1 family. Pelota subfamily.</text>
</comment>
<dbReference type="FunFam" id="2.30.30.870:FF:000001">
    <property type="entry name" value="Protein pelota homolog"/>
    <property type="match status" value="1"/>
</dbReference>
<dbReference type="GeneID" id="94336160"/>
<dbReference type="Proteomes" id="UP001214638">
    <property type="component" value="Unassembled WGS sequence"/>
</dbReference>
<dbReference type="GO" id="GO:0005737">
    <property type="term" value="C:cytoplasm"/>
    <property type="evidence" value="ECO:0007669"/>
    <property type="project" value="UniProtKB-SubCell"/>
</dbReference>
<dbReference type="KEGG" id="bdw:94336160"/>
<evidence type="ECO:0000256" key="4">
    <source>
        <dbReference type="ARBA" id="ARBA00022490"/>
    </source>
</evidence>
<dbReference type="EMBL" id="JALLKP010000002">
    <property type="protein sequence ID" value="KAK2196614.1"/>
    <property type="molecule type" value="Genomic_DNA"/>
</dbReference>
<dbReference type="Pfam" id="PF03465">
    <property type="entry name" value="eRF1_3"/>
    <property type="match status" value="1"/>
</dbReference>
<reference evidence="8" key="1">
    <citation type="journal article" date="2023" name="Nat. Microbiol.">
        <title>Babesia duncani multi-omics identifies virulence factors and drug targets.</title>
        <authorList>
            <person name="Singh P."/>
            <person name="Lonardi S."/>
            <person name="Liang Q."/>
            <person name="Vydyam P."/>
            <person name="Khabirova E."/>
            <person name="Fang T."/>
            <person name="Gihaz S."/>
            <person name="Thekkiniath J."/>
            <person name="Munshi M."/>
            <person name="Abel S."/>
            <person name="Ciampossin L."/>
            <person name="Batugedara G."/>
            <person name="Gupta M."/>
            <person name="Lu X.M."/>
            <person name="Lenz T."/>
            <person name="Chakravarty S."/>
            <person name="Cornillot E."/>
            <person name="Hu Y."/>
            <person name="Ma W."/>
            <person name="Gonzalez L.M."/>
            <person name="Sanchez S."/>
            <person name="Estrada K."/>
            <person name="Sanchez-Flores A."/>
            <person name="Montero E."/>
            <person name="Harb O.S."/>
            <person name="Le Roch K.G."/>
            <person name="Mamoun C.B."/>
        </authorList>
    </citation>
    <scope>NUCLEOTIDE SEQUENCE</scope>
    <source>
        <strain evidence="8">WA1</strain>
    </source>
</reference>
<evidence type="ECO:0000313" key="8">
    <source>
        <dbReference type="EMBL" id="KAK2196614.1"/>
    </source>
</evidence>
<dbReference type="SUPFAM" id="SSF159065">
    <property type="entry name" value="Dom34/Pelota N-terminal domain-like"/>
    <property type="match status" value="1"/>
</dbReference>
<accession>A0AAD9UP77</accession>
<evidence type="ECO:0000259" key="7">
    <source>
        <dbReference type="SMART" id="SM01194"/>
    </source>
</evidence>
<dbReference type="InterPro" id="IPR004405">
    <property type="entry name" value="TF_pelota"/>
</dbReference>
<gene>
    <name evidence="8" type="ORF">BdWA1_001862</name>
</gene>
<dbReference type="InterPro" id="IPR042226">
    <property type="entry name" value="eFR1_2_sf"/>
</dbReference>
<keyword evidence="9" id="KW-1185">Reference proteome</keyword>
<proteinExistence type="inferred from homology"/>
<dbReference type="PANTHER" id="PTHR10853">
    <property type="entry name" value="PELOTA"/>
    <property type="match status" value="1"/>
</dbReference>